<organism evidence="1 2">
    <name type="scientific">Trichuris suis</name>
    <name type="common">pig whipworm</name>
    <dbReference type="NCBI Taxonomy" id="68888"/>
    <lineage>
        <taxon>Eukaryota</taxon>
        <taxon>Metazoa</taxon>
        <taxon>Ecdysozoa</taxon>
        <taxon>Nematoda</taxon>
        <taxon>Enoplea</taxon>
        <taxon>Dorylaimia</taxon>
        <taxon>Trichinellida</taxon>
        <taxon>Trichuridae</taxon>
        <taxon>Trichuris</taxon>
    </lineage>
</organism>
<gene>
    <name evidence="1" type="ORF">M513_02294</name>
</gene>
<proteinExistence type="predicted"/>
<dbReference type="Proteomes" id="UP000030764">
    <property type="component" value="Unassembled WGS sequence"/>
</dbReference>
<dbReference type="EMBL" id="KL363192">
    <property type="protein sequence ID" value="KFD56618.1"/>
    <property type="molecule type" value="Genomic_DNA"/>
</dbReference>
<reference evidence="1 2" key="1">
    <citation type="journal article" date="2014" name="Nat. Genet.">
        <title>Genome and transcriptome of the porcine whipworm Trichuris suis.</title>
        <authorList>
            <person name="Jex A.R."/>
            <person name="Nejsum P."/>
            <person name="Schwarz E.M."/>
            <person name="Hu L."/>
            <person name="Young N.D."/>
            <person name="Hall R.S."/>
            <person name="Korhonen P.K."/>
            <person name="Liao S."/>
            <person name="Thamsborg S."/>
            <person name="Xia J."/>
            <person name="Xu P."/>
            <person name="Wang S."/>
            <person name="Scheerlinck J.P."/>
            <person name="Hofmann A."/>
            <person name="Sternberg P.W."/>
            <person name="Wang J."/>
            <person name="Gasser R.B."/>
        </authorList>
    </citation>
    <scope>NUCLEOTIDE SEQUENCE [LARGE SCALE GENOMIC DNA]</scope>
    <source>
        <strain evidence="1">DCEP-RM93M</strain>
    </source>
</reference>
<name>A0A085MHC2_9BILA</name>
<keyword evidence="2" id="KW-1185">Reference proteome</keyword>
<dbReference type="AlphaFoldDB" id="A0A085MHC2"/>
<accession>A0A085MHC2</accession>
<sequence length="77" mass="9004">MAGQSQRIMKIKEEKNKERKIKKALYMKYNSNINMDKGIAVGERWTNIKRATNYCLLNGSPAEYTIWSENMSQETID</sequence>
<evidence type="ECO:0000313" key="2">
    <source>
        <dbReference type="Proteomes" id="UP000030764"/>
    </source>
</evidence>
<evidence type="ECO:0000313" key="1">
    <source>
        <dbReference type="EMBL" id="KFD56618.1"/>
    </source>
</evidence>
<protein>
    <submittedName>
        <fullName evidence="1">Uncharacterized protein</fullName>
    </submittedName>
</protein>